<accession>A0ABY0CP35</accession>
<evidence type="ECO:0000313" key="2">
    <source>
        <dbReference type="EMBL" id="RVU41429.1"/>
    </source>
</evidence>
<feature type="chain" id="PRO_5047507344" description="DUF4382 domain-containing protein" evidence="1">
    <location>
        <begin position="21"/>
        <end position="254"/>
    </location>
</feature>
<feature type="signal peptide" evidence="1">
    <location>
        <begin position="1"/>
        <end position="20"/>
    </location>
</feature>
<comment type="caution">
    <text evidence="2">The sequence shown here is derived from an EMBL/GenBank/DDBJ whole genome shotgun (WGS) entry which is preliminary data.</text>
</comment>
<evidence type="ECO:0000256" key="1">
    <source>
        <dbReference type="SAM" id="SignalP"/>
    </source>
</evidence>
<evidence type="ECO:0008006" key="4">
    <source>
        <dbReference type="Google" id="ProtNLM"/>
    </source>
</evidence>
<dbReference type="RefSeq" id="WP_115607828.1">
    <property type="nucleotide sequence ID" value="NZ_SADD01000018.1"/>
</dbReference>
<protein>
    <recommendedName>
        <fullName evidence="4">DUF4382 domain-containing protein</fullName>
    </recommendedName>
</protein>
<proteinExistence type="predicted"/>
<evidence type="ECO:0000313" key="3">
    <source>
        <dbReference type="Proteomes" id="UP000282926"/>
    </source>
</evidence>
<organism evidence="2 3">
    <name type="scientific">Lujinxingia sediminis</name>
    <dbReference type="NCBI Taxonomy" id="2480984"/>
    <lineage>
        <taxon>Bacteria</taxon>
        <taxon>Deltaproteobacteria</taxon>
        <taxon>Bradymonadales</taxon>
        <taxon>Lujinxingiaceae</taxon>
        <taxon>Lujinxingia</taxon>
    </lineage>
</organism>
<gene>
    <name evidence="2" type="ORF">EA187_18980</name>
</gene>
<keyword evidence="3" id="KW-1185">Reference proteome</keyword>
<dbReference type="EMBL" id="SADD01000018">
    <property type="protein sequence ID" value="RVU41429.1"/>
    <property type="molecule type" value="Genomic_DNA"/>
</dbReference>
<dbReference type="Proteomes" id="UP000282926">
    <property type="component" value="Unassembled WGS sequence"/>
</dbReference>
<sequence length="254" mass="27223">MKRSRSLPTCVLAAALLLSACGESRPPVQVQLPVIVDASGLANTSTDLGYTIALTETQVAMRDLVFLTGEVEHTSLPRRAYDLLVPSALAHPGHSEGGEVTGELAGSFEVDWSVEGARELGQATLLVGDYTSASLTLGRLSSAPETSIRLAGTATRAGEAVDFSFEVAAPEGRAITAIRFEDTLLESPGEGAHLRFRMVLDEVFGEGHLFDGVDFEELATEGILSFGPTDGDPIYLEVRRRLLSHDHIEFQLQE</sequence>
<dbReference type="PROSITE" id="PS51257">
    <property type="entry name" value="PROKAR_LIPOPROTEIN"/>
    <property type="match status" value="1"/>
</dbReference>
<name>A0ABY0CP35_9DELT</name>
<reference evidence="2 3" key="1">
    <citation type="submission" date="2019-01" db="EMBL/GenBank/DDBJ databases">
        <title>Lujinxingia litoralis gen. nov., sp. nov. and Lujinxingia sediminis gen. nov., sp. nov., new members in the order Bradymonadales, isolated from coastal sediment.</title>
        <authorList>
            <person name="Li C.-M."/>
        </authorList>
    </citation>
    <scope>NUCLEOTIDE SEQUENCE [LARGE SCALE GENOMIC DNA]</scope>
    <source>
        <strain evidence="2 3">SEH01</strain>
    </source>
</reference>
<keyword evidence="1" id="KW-0732">Signal</keyword>